<evidence type="ECO:0000256" key="2">
    <source>
        <dbReference type="RuleBase" id="RU004447"/>
    </source>
</evidence>
<gene>
    <name evidence="5" type="ORF">C7B81_03620</name>
</gene>
<protein>
    <submittedName>
        <fullName evidence="5">Insulinase family protein</fullName>
    </submittedName>
</protein>
<reference evidence="5 6" key="1">
    <citation type="submission" date="2018-03" db="EMBL/GenBank/DDBJ databases">
        <title>The ancient ancestry and fast evolution of plastids.</title>
        <authorList>
            <person name="Moore K.R."/>
            <person name="Magnabosco C."/>
            <person name="Momper L."/>
            <person name="Gold D.A."/>
            <person name="Bosak T."/>
            <person name="Fournier G.P."/>
        </authorList>
    </citation>
    <scope>NUCLEOTIDE SEQUENCE [LARGE SCALE GENOMIC DNA]</scope>
    <source>
        <strain evidence="5 6">CCALA 015</strain>
    </source>
</reference>
<dbReference type="SUPFAM" id="SSF63411">
    <property type="entry name" value="LuxS/MPP-like metallohydrolase"/>
    <property type="match status" value="2"/>
</dbReference>
<dbReference type="InterPro" id="IPR050361">
    <property type="entry name" value="MPP/UQCRC_Complex"/>
</dbReference>
<dbReference type="InterPro" id="IPR001431">
    <property type="entry name" value="Pept_M16_Zn_BS"/>
</dbReference>
<comment type="similarity">
    <text evidence="1 2">Belongs to the peptidase M16 family.</text>
</comment>
<dbReference type="Pfam" id="PF05193">
    <property type="entry name" value="Peptidase_M16_C"/>
    <property type="match status" value="1"/>
</dbReference>
<proteinExistence type="inferred from homology"/>
<sequence length="424" mass="45582">MSDSLGCCGSLLPGLAAPVSHTLANGVELVQLDLPDAPLVCLDFWCRAGSAFEGPSESGLAHFLEHMVFKGSDGLAAGEFDRRIEALGGISNAATGFDDVHFHALMPPEGAAEALDLLMDLVLQPRLDPDSFAMERQVVLEELAQSEDQPEEVALQRLLSLACPDHPYGRPILGRRQDLLDHDPAAMAAFHRRQYAAGSCVLSLAGAVGDGALIERAASGPLASLAASDVPMVPAELRVTPGLHRLAVPRLEAARLLMLWWLPPAADLEAMAGADLGTTVLAEGRRSRLVERLREQLQIVESIDLDLHAMEGGSIALLEAVCDPEELGEVRQAIDQVWQELRQDVLGAQEWGRARRLVANGYRFSLESPGGVASLIGSGRLWGRPQALGHPLELLERWSPERLQEQMLPLLDPALACVLEAVPA</sequence>
<dbReference type="InterPro" id="IPR011765">
    <property type="entry name" value="Pept_M16_N"/>
</dbReference>
<feature type="domain" description="Peptidase M16 N-terminal" evidence="3">
    <location>
        <begin position="41"/>
        <end position="174"/>
    </location>
</feature>
<feature type="domain" description="Peptidase M16 C-terminal" evidence="4">
    <location>
        <begin position="186"/>
        <end position="356"/>
    </location>
</feature>
<dbReference type="EMBL" id="PVWP01000002">
    <property type="protein sequence ID" value="PSB38658.1"/>
    <property type="molecule type" value="Genomic_DNA"/>
</dbReference>
<keyword evidence="6" id="KW-1185">Reference proteome</keyword>
<evidence type="ECO:0000256" key="1">
    <source>
        <dbReference type="ARBA" id="ARBA00007261"/>
    </source>
</evidence>
<dbReference type="PANTHER" id="PTHR11851:SF49">
    <property type="entry name" value="MITOCHONDRIAL-PROCESSING PEPTIDASE SUBUNIT ALPHA"/>
    <property type="match status" value="1"/>
</dbReference>
<organism evidence="5 6">
    <name type="scientific">Aphanothece cf. minutissima CCALA 015</name>
    <dbReference type="NCBI Taxonomy" id="2107695"/>
    <lineage>
        <taxon>Bacteria</taxon>
        <taxon>Bacillati</taxon>
        <taxon>Cyanobacteriota</taxon>
        <taxon>Cyanophyceae</taxon>
        <taxon>Oscillatoriophycideae</taxon>
        <taxon>Chroococcales</taxon>
        <taxon>Aphanothecaceae</taxon>
        <taxon>Aphanothece</taxon>
    </lineage>
</organism>
<accession>A0ABX5FCS7</accession>
<dbReference type="InterPro" id="IPR011249">
    <property type="entry name" value="Metalloenz_LuxS/M16"/>
</dbReference>
<evidence type="ECO:0000313" key="6">
    <source>
        <dbReference type="Proteomes" id="UP000238218"/>
    </source>
</evidence>
<name>A0ABX5FCS7_9CHRO</name>
<comment type="caution">
    <text evidence="5">The sequence shown here is derived from an EMBL/GenBank/DDBJ whole genome shotgun (WGS) entry which is preliminary data.</text>
</comment>
<dbReference type="PROSITE" id="PS00143">
    <property type="entry name" value="INSULINASE"/>
    <property type="match status" value="1"/>
</dbReference>
<dbReference type="PANTHER" id="PTHR11851">
    <property type="entry name" value="METALLOPROTEASE"/>
    <property type="match status" value="1"/>
</dbReference>
<dbReference type="Gene3D" id="3.30.830.10">
    <property type="entry name" value="Metalloenzyme, LuxS/M16 peptidase-like"/>
    <property type="match status" value="2"/>
</dbReference>
<dbReference type="Pfam" id="PF00675">
    <property type="entry name" value="Peptidase_M16"/>
    <property type="match status" value="1"/>
</dbReference>
<dbReference type="InterPro" id="IPR007863">
    <property type="entry name" value="Peptidase_M16_C"/>
</dbReference>
<evidence type="ECO:0000259" key="4">
    <source>
        <dbReference type="Pfam" id="PF05193"/>
    </source>
</evidence>
<evidence type="ECO:0000259" key="3">
    <source>
        <dbReference type="Pfam" id="PF00675"/>
    </source>
</evidence>
<dbReference type="Proteomes" id="UP000238218">
    <property type="component" value="Unassembled WGS sequence"/>
</dbReference>
<evidence type="ECO:0000313" key="5">
    <source>
        <dbReference type="EMBL" id="PSB38658.1"/>
    </source>
</evidence>